<name>A0A371CWU8_9APHY</name>
<dbReference type="EMBL" id="KZ857446">
    <property type="protein sequence ID" value="RDX44764.1"/>
    <property type="molecule type" value="Genomic_DNA"/>
</dbReference>
<protein>
    <submittedName>
        <fullName evidence="2">Uncharacterized protein</fullName>
    </submittedName>
</protein>
<evidence type="ECO:0000256" key="1">
    <source>
        <dbReference type="SAM" id="MobiDB-lite"/>
    </source>
</evidence>
<dbReference type="AlphaFoldDB" id="A0A371CWU8"/>
<dbReference type="Proteomes" id="UP000256964">
    <property type="component" value="Unassembled WGS sequence"/>
</dbReference>
<feature type="compositionally biased region" description="Low complexity" evidence="1">
    <location>
        <begin position="233"/>
        <end position="254"/>
    </location>
</feature>
<proteinExistence type="predicted"/>
<feature type="compositionally biased region" description="Basic and acidic residues" evidence="1">
    <location>
        <begin position="161"/>
        <end position="198"/>
    </location>
</feature>
<keyword evidence="3" id="KW-1185">Reference proteome</keyword>
<sequence>MVRRTKKPRLSRAVPSGETRSLSPLGLLEEPGDAGMESSEAQGYMQSTACSHAGPFALGSPNADGSEDDGMVISPIMEQAAISEEELLSPIAAVAAPPIPDLSPLWGPVPMEEDLPNSPPPLSPVRGGTVSPIHGARPLVKAPRLVSGGTPTRPGPPNRAHSPDRVDSPDRADSPDRTDSPDRDKSPDLANSPDRDNSPELLRPPNASNFTAPRKPASIDNVSGRWIAPAASASGTASSIAPRPRASEPPSSSSTYREAMQAHVLESAALLNQYSSRHLAYLRIERGALQAALDAAQGYRMHCATIDWATWCIYNDQLERVAESWNPDTV</sequence>
<gene>
    <name evidence="2" type="ORF">OH76DRAFT_1421234</name>
</gene>
<feature type="region of interest" description="Disordered" evidence="1">
    <location>
        <begin position="1"/>
        <end position="44"/>
    </location>
</feature>
<feature type="region of interest" description="Disordered" evidence="1">
    <location>
        <begin position="233"/>
        <end position="256"/>
    </location>
</feature>
<accession>A0A371CWU8</accession>
<dbReference type="OrthoDB" id="2766405at2759"/>
<feature type="compositionally biased region" description="Basic residues" evidence="1">
    <location>
        <begin position="1"/>
        <end position="10"/>
    </location>
</feature>
<evidence type="ECO:0000313" key="2">
    <source>
        <dbReference type="EMBL" id="RDX44764.1"/>
    </source>
</evidence>
<reference evidence="2 3" key="1">
    <citation type="journal article" date="2018" name="Biotechnol. Biofuels">
        <title>Integrative visual omics of the white-rot fungus Polyporus brumalis exposes the biotechnological potential of its oxidative enzymes for delignifying raw plant biomass.</title>
        <authorList>
            <person name="Miyauchi S."/>
            <person name="Rancon A."/>
            <person name="Drula E."/>
            <person name="Hage H."/>
            <person name="Chaduli D."/>
            <person name="Favel A."/>
            <person name="Grisel S."/>
            <person name="Henrissat B."/>
            <person name="Herpoel-Gimbert I."/>
            <person name="Ruiz-Duenas F.J."/>
            <person name="Chevret D."/>
            <person name="Hainaut M."/>
            <person name="Lin J."/>
            <person name="Wang M."/>
            <person name="Pangilinan J."/>
            <person name="Lipzen A."/>
            <person name="Lesage-Meessen L."/>
            <person name="Navarro D."/>
            <person name="Riley R."/>
            <person name="Grigoriev I.V."/>
            <person name="Zhou S."/>
            <person name="Raouche S."/>
            <person name="Rosso M.N."/>
        </authorList>
    </citation>
    <scope>NUCLEOTIDE SEQUENCE [LARGE SCALE GENOMIC DNA]</scope>
    <source>
        <strain evidence="2 3">BRFM 1820</strain>
    </source>
</reference>
<organism evidence="2 3">
    <name type="scientific">Lentinus brumalis</name>
    <dbReference type="NCBI Taxonomy" id="2498619"/>
    <lineage>
        <taxon>Eukaryota</taxon>
        <taxon>Fungi</taxon>
        <taxon>Dikarya</taxon>
        <taxon>Basidiomycota</taxon>
        <taxon>Agaricomycotina</taxon>
        <taxon>Agaricomycetes</taxon>
        <taxon>Polyporales</taxon>
        <taxon>Polyporaceae</taxon>
        <taxon>Lentinus</taxon>
    </lineage>
</organism>
<feature type="region of interest" description="Disordered" evidence="1">
    <location>
        <begin position="98"/>
        <end position="218"/>
    </location>
</feature>
<evidence type="ECO:0000313" key="3">
    <source>
        <dbReference type="Proteomes" id="UP000256964"/>
    </source>
</evidence>